<organism evidence="1">
    <name type="scientific">uncultured Caudovirales phage</name>
    <dbReference type="NCBI Taxonomy" id="2100421"/>
    <lineage>
        <taxon>Viruses</taxon>
        <taxon>Duplodnaviria</taxon>
        <taxon>Heunggongvirae</taxon>
        <taxon>Uroviricota</taxon>
        <taxon>Caudoviricetes</taxon>
        <taxon>Peduoviridae</taxon>
        <taxon>Maltschvirus</taxon>
        <taxon>Maltschvirus maltsch</taxon>
    </lineage>
</organism>
<proteinExistence type="predicted"/>
<dbReference type="EMBL" id="LR796606">
    <property type="protein sequence ID" value="CAB4153932.1"/>
    <property type="molecule type" value="Genomic_DNA"/>
</dbReference>
<gene>
    <name evidence="1" type="ORF">UFOVP627_55</name>
</gene>
<sequence length="77" mass="9596">MYLIRFNRILILMHHFKNKDMLTERYLIEKGFHKEKINDNIYYIYGWLRLEKCFCGYIVNRPYKTISTIDELKDIMK</sequence>
<protein>
    <submittedName>
        <fullName evidence="1">Uncharacterized protein</fullName>
    </submittedName>
</protein>
<evidence type="ECO:0000313" key="1">
    <source>
        <dbReference type="EMBL" id="CAB4153932.1"/>
    </source>
</evidence>
<name>A0A6J5N560_9CAUD</name>
<accession>A0A6J5N560</accession>
<reference evidence="1" key="1">
    <citation type="submission" date="2020-04" db="EMBL/GenBank/DDBJ databases">
        <authorList>
            <person name="Chiriac C."/>
            <person name="Salcher M."/>
            <person name="Ghai R."/>
            <person name="Kavagutti S V."/>
        </authorList>
    </citation>
    <scope>NUCLEOTIDE SEQUENCE</scope>
</reference>